<dbReference type="GO" id="GO:0008843">
    <property type="term" value="F:endochitinase activity"/>
    <property type="evidence" value="ECO:0007669"/>
    <property type="project" value="UniProtKB-EC"/>
</dbReference>
<organism evidence="4 5">
    <name type="scientific">Aspergillus lentulus</name>
    <dbReference type="NCBI Taxonomy" id="293939"/>
    <lineage>
        <taxon>Eukaryota</taxon>
        <taxon>Fungi</taxon>
        <taxon>Dikarya</taxon>
        <taxon>Ascomycota</taxon>
        <taxon>Pezizomycotina</taxon>
        <taxon>Eurotiomycetes</taxon>
        <taxon>Eurotiomycetidae</taxon>
        <taxon>Eurotiales</taxon>
        <taxon>Aspergillaceae</taxon>
        <taxon>Aspergillus</taxon>
        <taxon>Aspergillus subgen. Fumigati</taxon>
    </lineage>
</organism>
<dbReference type="Pfam" id="PF00704">
    <property type="entry name" value="Glyco_hydro_18"/>
    <property type="match status" value="2"/>
</dbReference>
<dbReference type="InterPro" id="IPR029070">
    <property type="entry name" value="Chitinase_insertion_sf"/>
</dbReference>
<sequence length="799" mass="91946">MDEYRASFNLERERTLRHLRKLKAEKRLGELEVEYVVKLWPSVDMMRTDGWSDDKVELALDRYYIGAQYYLTPNNIAPPRMIEQYGADWGLNARGIYYRHYYSPGWVTSDHDLWLPSLDGIDWNHFSESSRRSRAETFLRHVLNNERWKKSEYAWEADAWTDVFGQMKNDPVLAVDKHEYNTVKLKRDPVSCLLVGEPKFIKRIPDATFGLATFKPRDYQNILAEWDLDHDRLEALLLHRHCGLISDPRWGYADLVFPFAVYEAKGWGGDAREARRQGCSAGAVYLDMLDSLARQPGKVGQKNRVYQSAKSRSKNQVFVFTSFGAHWHVLVGYKRPRHETEYAGHEGFSESVYIFQRIWSGRVVSARKAWELLSLVDQIHLWGATDFRNSIIQYLKQWHEFGRRCWANDVDFLFSELKTDRVTQDGKGYCCIPAASLQLPDWANRLSEEICGKLLERVGFHFREAYQRDLSALSDQWPGAFRCVRGDCGPLGTPGYPILCEEEMVAHYRLIHGTDDESIADLVRVCGEAKVFDNDNNPLQDLDVAGYTHSNFAFAIFDPVEYRIAPMGGHSEDLFARFTALKNGNPGLQMWISIGGWSFTDPGPTRPAFSEMVSSEARHRKSITEVWHFMGWIWTGSIHKPMIEECLWLRIRYHGDHSSILLVCATFDFHNTKRLVDWINLMSYDRHGTRDKDSKFVGPYIAPHTNMTEIDMDLDLPWQAGVPPSKVVMGMAFHGRSFQLKDPACNRPNGQCGFVYENGIGAAAGHCPKASGILNLAEIQHIVYENDLNPHWDQKAMVK</sequence>
<dbReference type="SUPFAM" id="SSF51445">
    <property type="entry name" value="(Trans)glycosidases"/>
    <property type="match status" value="1"/>
</dbReference>
<evidence type="ECO:0000313" key="4">
    <source>
        <dbReference type="EMBL" id="KAF4205416.1"/>
    </source>
</evidence>
<evidence type="ECO:0000259" key="3">
    <source>
        <dbReference type="PROSITE" id="PS51910"/>
    </source>
</evidence>
<accession>A0AAN6BQ41</accession>
<dbReference type="InterPro" id="IPR001223">
    <property type="entry name" value="Glyco_hydro18_cat"/>
</dbReference>
<dbReference type="Proteomes" id="UP000649114">
    <property type="component" value="Unassembled WGS sequence"/>
</dbReference>
<dbReference type="PANTHER" id="PTHR11177">
    <property type="entry name" value="CHITINASE"/>
    <property type="match status" value="1"/>
</dbReference>
<reference evidence="4" key="1">
    <citation type="journal article" date="2020" name="bioRxiv">
        <title>Genomic and phenotypic heterogeneity of clinical isolates of the human pathogens Aspergillus fumigatus, Aspergillus lentulus and Aspergillus fumigatiaffinis.</title>
        <authorList>
            <person name="dos Santos R.A.C."/>
            <person name="Steenwyk J.L."/>
            <person name="Rivero-Menendez O."/>
            <person name="Mead M.E."/>
            <person name="Silva L.P."/>
            <person name="Bastos R.W."/>
            <person name="Alastruey-Izquierdo A."/>
            <person name="Goldman G.H."/>
            <person name="Rokas A."/>
        </authorList>
    </citation>
    <scope>NUCLEOTIDE SEQUENCE</scope>
    <source>
        <strain evidence="4">CNM-CM8927</strain>
    </source>
</reference>
<dbReference type="InterPro" id="IPR050314">
    <property type="entry name" value="Glycosyl_Hydrlase_18"/>
</dbReference>
<dbReference type="AlphaFoldDB" id="A0AAN6BQ41"/>
<dbReference type="SUPFAM" id="SSF54556">
    <property type="entry name" value="Chitinase insertion domain"/>
    <property type="match status" value="1"/>
</dbReference>
<comment type="similarity">
    <text evidence="1">Belongs to the glycosyl hydrolase 18 family. Chitinase class V subfamily.</text>
</comment>
<name>A0AAN6BQ41_ASPLE</name>
<dbReference type="GO" id="GO:0008061">
    <property type="term" value="F:chitin binding"/>
    <property type="evidence" value="ECO:0007669"/>
    <property type="project" value="InterPro"/>
</dbReference>
<gene>
    <name evidence="4" type="ORF">CNMCM8927_006286</name>
</gene>
<dbReference type="Gene3D" id="3.20.20.80">
    <property type="entry name" value="Glycosidases"/>
    <property type="match status" value="2"/>
</dbReference>
<evidence type="ECO:0000256" key="1">
    <source>
        <dbReference type="ARBA" id="ARBA00008682"/>
    </source>
</evidence>
<comment type="caution">
    <text evidence="4">The sequence shown here is derived from an EMBL/GenBank/DDBJ whole genome shotgun (WGS) entry which is preliminary data.</text>
</comment>
<evidence type="ECO:0000256" key="2">
    <source>
        <dbReference type="ARBA" id="ARBA00012729"/>
    </source>
</evidence>
<dbReference type="InterPro" id="IPR011583">
    <property type="entry name" value="Chitinase_II/V-like_cat"/>
</dbReference>
<evidence type="ECO:0000313" key="5">
    <source>
        <dbReference type="Proteomes" id="UP000649114"/>
    </source>
</evidence>
<reference evidence="4" key="2">
    <citation type="submission" date="2020-04" db="EMBL/GenBank/DDBJ databases">
        <authorList>
            <person name="Santos R.A.C."/>
            <person name="Steenwyk J.L."/>
            <person name="Rivero-Menendez O."/>
            <person name="Mead M.E."/>
            <person name="Silva L.P."/>
            <person name="Bastos R.W."/>
            <person name="Alastruey-Izquierdo A."/>
            <person name="Goldman G.H."/>
            <person name="Rokas A."/>
        </authorList>
    </citation>
    <scope>NUCLEOTIDE SEQUENCE</scope>
    <source>
        <strain evidence="4">CNM-CM8927</strain>
    </source>
</reference>
<feature type="domain" description="GH18" evidence="3">
    <location>
        <begin position="520"/>
        <end position="799"/>
    </location>
</feature>
<proteinExistence type="inferred from homology"/>
<dbReference type="GO" id="GO:0005975">
    <property type="term" value="P:carbohydrate metabolic process"/>
    <property type="evidence" value="ECO:0007669"/>
    <property type="project" value="InterPro"/>
</dbReference>
<dbReference type="PROSITE" id="PS51910">
    <property type="entry name" value="GH18_2"/>
    <property type="match status" value="1"/>
</dbReference>
<dbReference type="SMART" id="SM00636">
    <property type="entry name" value="Glyco_18"/>
    <property type="match status" value="1"/>
</dbReference>
<dbReference type="EC" id="3.2.1.14" evidence="2"/>
<protein>
    <recommendedName>
        <fullName evidence="2">chitinase</fullName>
        <ecNumber evidence="2">3.2.1.14</ecNumber>
    </recommendedName>
</protein>
<dbReference type="InterPro" id="IPR017853">
    <property type="entry name" value="GH"/>
</dbReference>
<dbReference type="EMBL" id="JAAAPU010000043">
    <property type="protein sequence ID" value="KAF4205416.1"/>
    <property type="molecule type" value="Genomic_DNA"/>
</dbReference>
<dbReference type="PANTHER" id="PTHR11177:SF333">
    <property type="entry name" value="CHITINASE"/>
    <property type="match status" value="1"/>
</dbReference>